<proteinExistence type="predicted"/>
<dbReference type="Gene3D" id="3.90.75.20">
    <property type="match status" value="1"/>
</dbReference>
<protein>
    <submittedName>
        <fullName evidence="3">NUMOD1 domain-containing protein</fullName>
    </submittedName>
</protein>
<sequence>MAISTQNRLPAYLDQSLRNRPGEIWKNIKEVNGYYQVSNHGRIKGLEREIFTGNGGVKILQERISKLVVYKAPNKYHKDFTFQLIVNIMVERKQKSFPVRRLVYKYFVQDFDLRDKKTVILVKNGNGFDIYPKNLMASTIINKVRRSVNLGRMVNNFGHIDLEKSIQASTKVTSKRVSQYGNDGKIIKTYASIHEAARITDIYVNSISGVVNGRENTAGGYYWRHGEEASIDIIALKEQKAEHRLLLRGTRVTQYDLKGKFIAYYNSLKDAAKAANCGYTGISAVLRGKAKTAGGFHWVKGISKKRLLLQS</sequence>
<evidence type="ECO:0000259" key="2">
    <source>
        <dbReference type="Pfam" id="PF07463"/>
    </source>
</evidence>
<dbReference type="EMBL" id="FSRA01000002">
    <property type="protein sequence ID" value="SIO53668.1"/>
    <property type="molecule type" value="Genomic_DNA"/>
</dbReference>
<dbReference type="SUPFAM" id="SSF64496">
    <property type="entry name" value="DNA-binding domain of intron-encoded endonucleases"/>
    <property type="match status" value="1"/>
</dbReference>
<evidence type="ECO:0000259" key="1">
    <source>
        <dbReference type="Pfam" id="PF07453"/>
    </source>
</evidence>
<keyword evidence="4" id="KW-1185">Reference proteome</keyword>
<name>A0A1N6KAU2_9BACT</name>
<dbReference type="GO" id="GO:0016788">
    <property type="term" value="F:hydrolase activity, acting on ester bonds"/>
    <property type="evidence" value="ECO:0007669"/>
    <property type="project" value="InterPro"/>
</dbReference>
<evidence type="ECO:0000313" key="4">
    <source>
        <dbReference type="Proteomes" id="UP000185003"/>
    </source>
</evidence>
<dbReference type="InterPro" id="IPR044925">
    <property type="entry name" value="His-Me_finger_sf"/>
</dbReference>
<dbReference type="Gene3D" id="1.10.10.10">
    <property type="entry name" value="Winged helix-like DNA-binding domain superfamily/Winged helix DNA-binding domain"/>
    <property type="match status" value="2"/>
</dbReference>
<dbReference type="Pfam" id="PF07453">
    <property type="entry name" value="NUMOD1"/>
    <property type="match status" value="1"/>
</dbReference>
<feature type="domain" description="NUMOD4" evidence="2">
    <location>
        <begin position="23"/>
        <end position="67"/>
    </location>
</feature>
<dbReference type="InterPro" id="IPR003647">
    <property type="entry name" value="Intron_nuc_1_rpt"/>
</dbReference>
<dbReference type="SMART" id="SM00497">
    <property type="entry name" value="IENR1"/>
    <property type="match status" value="2"/>
</dbReference>
<reference evidence="3 4" key="1">
    <citation type="submission" date="2016-11" db="EMBL/GenBank/DDBJ databases">
        <authorList>
            <person name="Jaros S."/>
            <person name="Januszkiewicz K."/>
            <person name="Wedrychowicz H."/>
        </authorList>
    </citation>
    <scope>NUCLEOTIDE SEQUENCE [LARGE SCALE GENOMIC DNA]</scope>
    <source>
        <strain evidence="3 4">DSM 24787</strain>
    </source>
</reference>
<dbReference type="InterPro" id="IPR010896">
    <property type="entry name" value="NUMOD1"/>
</dbReference>
<dbReference type="Pfam" id="PF07463">
    <property type="entry name" value="NUMOD4"/>
    <property type="match status" value="1"/>
</dbReference>
<organism evidence="3 4">
    <name type="scientific">Chitinophaga niabensis</name>
    <dbReference type="NCBI Taxonomy" id="536979"/>
    <lineage>
        <taxon>Bacteria</taxon>
        <taxon>Pseudomonadati</taxon>
        <taxon>Bacteroidota</taxon>
        <taxon>Chitinophagia</taxon>
        <taxon>Chitinophagales</taxon>
        <taxon>Chitinophagaceae</taxon>
        <taxon>Chitinophaga</taxon>
    </lineage>
</organism>
<dbReference type="AlphaFoldDB" id="A0A1N6KAU2"/>
<feature type="domain" description="Nuclease-associated modular DNA-binding 1" evidence="1">
    <location>
        <begin position="251"/>
        <end position="282"/>
    </location>
</feature>
<dbReference type="Proteomes" id="UP000185003">
    <property type="component" value="Unassembled WGS sequence"/>
</dbReference>
<dbReference type="RefSeq" id="WP_074242681.1">
    <property type="nucleotide sequence ID" value="NZ_FSRA01000002.1"/>
</dbReference>
<dbReference type="InterPro" id="IPR010902">
    <property type="entry name" value="NUMOD4"/>
</dbReference>
<dbReference type="OrthoDB" id="6631788at2"/>
<evidence type="ECO:0000313" key="3">
    <source>
        <dbReference type="EMBL" id="SIO53668.1"/>
    </source>
</evidence>
<gene>
    <name evidence="3" type="ORF">SAMN04488055_5457</name>
</gene>
<dbReference type="InterPro" id="IPR036388">
    <property type="entry name" value="WH-like_DNA-bd_sf"/>
</dbReference>
<accession>A0A1N6KAU2</accession>
<dbReference type="SUPFAM" id="SSF54060">
    <property type="entry name" value="His-Me finger endonucleases"/>
    <property type="match status" value="1"/>
</dbReference>